<comment type="caution">
    <text evidence="2">The sequence shown here is derived from an EMBL/GenBank/DDBJ whole genome shotgun (WGS) entry which is preliminary data.</text>
</comment>
<dbReference type="PANTHER" id="PTHR20935">
    <property type="entry name" value="PHOSPHOGLYCERATE MUTASE-RELATED"/>
    <property type="match status" value="1"/>
</dbReference>
<dbReference type="Pfam" id="PF00300">
    <property type="entry name" value="His_Phos_1"/>
    <property type="match status" value="1"/>
</dbReference>
<protein>
    <submittedName>
        <fullName evidence="2">Phosphohistidine phosphatase SixA</fullName>
    </submittedName>
</protein>
<dbReference type="InterPro" id="IPR029033">
    <property type="entry name" value="His_PPase_superfam"/>
</dbReference>
<dbReference type="CDD" id="cd07067">
    <property type="entry name" value="HP_PGM_like"/>
    <property type="match status" value="1"/>
</dbReference>
<sequence>MAVYLYIVRHGEAEPMTKADELRQLTEHGKWEAKRTALWLKTQVASFDYVYASPYIRAQQTKDIILARGIEAQNEEVIDALTPEGDAKRVTDYVLANIDDNYKDAKKDTNIICVSHMPLVSYFIGELTGYTPIMATAGVAKIKIDLDKWTGLLETLLAPEQML</sequence>
<evidence type="ECO:0000313" key="2">
    <source>
        <dbReference type="EMBL" id="MDU0114516.1"/>
    </source>
</evidence>
<dbReference type="SUPFAM" id="SSF53254">
    <property type="entry name" value="Phosphoglycerate mutase-like"/>
    <property type="match status" value="1"/>
</dbReference>
<dbReference type="InterPro" id="IPR051021">
    <property type="entry name" value="Mito_Ser/Thr_phosphatase"/>
</dbReference>
<dbReference type="InterPro" id="IPR013078">
    <property type="entry name" value="His_Pase_superF_clade-1"/>
</dbReference>
<dbReference type="RefSeq" id="WP_315948182.1">
    <property type="nucleotide sequence ID" value="NZ_JAWCUA010000010.1"/>
</dbReference>
<name>A0ABU3R4A9_9GAMM</name>
<dbReference type="NCBIfam" id="TIGR00249">
    <property type="entry name" value="sixA"/>
    <property type="match status" value="1"/>
</dbReference>
<evidence type="ECO:0000256" key="1">
    <source>
        <dbReference type="ARBA" id="ARBA00022801"/>
    </source>
</evidence>
<keyword evidence="1" id="KW-0378">Hydrolase</keyword>
<keyword evidence="3" id="KW-1185">Reference proteome</keyword>
<dbReference type="Gene3D" id="3.40.50.1240">
    <property type="entry name" value="Phosphoglycerate mutase-like"/>
    <property type="match status" value="1"/>
</dbReference>
<dbReference type="InterPro" id="IPR004449">
    <property type="entry name" value="SixA"/>
</dbReference>
<dbReference type="EMBL" id="JAWCUA010000010">
    <property type="protein sequence ID" value="MDU0114516.1"/>
    <property type="molecule type" value="Genomic_DNA"/>
</dbReference>
<organism evidence="2 3">
    <name type="scientific">Psychrosphaera aquimarina</name>
    <dbReference type="NCBI Taxonomy" id="2044854"/>
    <lineage>
        <taxon>Bacteria</taxon>
        <taxon>Pseudomonadati</taxon>
        <taxon>Pseudomonadota</taxon>
        <taxon>Gammaproteobacteria</taxon>
        <taxon>Alteromonadales</taxon>
        <taxon>Pseudoalteromonadaceae</taxon>
        <taxon>Psychrosphaera</taxon>
    </lineage>
</organism>
<reference evidence="2 3" key="1">
    <citation type="submission" date="2023-10" db="EMBL/GenBank/DDBJ databases">
        <title>Psychrosphaera aquimaarina strain SW33 isolated from seawater.</title>
        <authorList>
            <person name="Bayburt H."/>
            <person name="Kim J.M."/>
            <person name="Choi B.J."/>
            <person name="Jeon C.O."/>
        </authorList>
    </citation>
    <scope>NUCLEOTIDE SEQUENCE [LARGE SCALE GENOMIC DNA]</scope>
    <source>
        <strain evidence="2 3">KCTC 52743</strain>
    </source>
</reference>
<gene>
    <name evidence="2" type="primary">sixA</name>
    <name evidence="2" type="ORF">RT723_16255</name>
</gene>
<evidence type="ECO:0000313" key="3">
    <source>
        <dbReference type="Proteomes" id="UP001257914"/>
    </source>
</evidence>
<proteinExistence type="predicted"/>
<dbReference type="Proteomes" id="UP001257914">
    <property type="component" value="Unassembled WGS sequence"/>
</dbReference>
<accession>A0ABU3R4A9</accession>
<dbReference type="SMART" id="SM00855">
    <property type="entry name" value="PGAM"/>
    <property type="match status" value="1"/>
</dbReference>